<dbReference type="AlphaFoldDB" id="A0A0S4LPX3"/>
<dbReference type="PANTHER" id="PTHR11958:SF63">
    <property type="entry name" value="AMINO ACID TRANSPORTER"/>
    <property type="match status" value="1"/>
</dbReference>
<keyword evidence="8" id="KW-1185">Reference proteome</keyword>
<keyword evidence="4 6" id="KW-1133">Transmembrane helix</keyword>
<keyword evidence="3 6" id="KW-0812">Transmembrane</keyword>
<evidence type="ECO:0000256" key="6">
    <source>
        <dbReference type="SAM" id="Phobius"/>
    </source>
</evidence>
<feature type="transmembrane region" description="Helical" evidence="6">
    <location>
        <begin position="229"/>
        <end position="249"/>
    </location>
</feature>
<keyword evidence="2" id="KW-0813">Transport</keyword>
<dbReference type="EMBL" id="CZPZ01000032">
    <property type="protein sequence ID" value="CUS38600.1"/>
    <property type="molecule type" value="Genomic_DNA"/>
</dbReference>
<evidence type="ECO:0000256" key="3">
    <source>
        <dbReference type="ARBA" id="ARBA00022692"/>
    </source>
</evidence>
<protein>
    <submittedName>
        <fullName evidence="7">Sodium:dicarboxylate symporter</fullName>
    </submittedName>
</protein>
<dbReference type="Proteomes" id="UP000198736">
    <property type="component" value="Unassembled WGS sequence"/>
</dbReference>
<feature type="transmembrane region" description="Helical" evidence="6">
    <location>
        <begin position="195"/>
        <end position="217"/>
    </location>
</feature>
<evidence type="ECO:0000256" key="2">
    <source>
        <dbReference type="ARBA" id="ARBA00022448"/>
    </source>
</evidence>
<dbReference type="RefSeq" id="WP_217490782.1">
    <property type="nucleotide sequence ID" value="NZ_CZPZ01000032.1"/>
</dbReference>
<dbReference type="InterPro" id="IPR036458">
    <property type="entry name" value="Na:dicarbo_symporter_sf"/>
</dbReference>
<feature type="transmembrane region" description="Helical" evidence="6">
    <location>
        <begin position="92"/>
        <end position="114"/>
    </location>
</feature>
<evidence type="ECO:0000256" key="4">
    <source>
        <dbReference type="ARBA" id="ARBA00022989"/>
    </source>
</evidence>
<evidence type="ECO:0000256" key="5">
    <source>
        <dbReference type="ARBA" id="ARBA00023136"/>
    </source>
</evidence>
<dbReference type="InterPro" id="IPR001991">
    <property type="entry name" value="Na-dicarboxylate_symporter"/>
</dbReference>
<name>A0A0S4LPX3_9BACT</name>
<sequence>MDDRSSEETISTPSETGLIVRWQSMPLYGRIVIALVLGVMVGLLLGGQAAMLAVPGKLVLRLLGALAPALILAAIVHTFMTTQLGGPLAARLPRLLLLNTVVAITVGLTVANVIQPGQGAGLTPPSPRDETATSANPLALFLENVPKSLLGPLSDDGKVIGVIFVAVAFGMALRKERERPLGTIGQLVELFLESLIKILHWIIAVVPLAVFGIVASIVGTEGFAPFKALGIFVLSVLLALAIQAGYYMVRIRFGSWVRPGELLRGGRDALVMAFSTASSTATMPVTYASLKDRVGLRERSASMGALVGANFNNDGTALYEAMAALFIAQMIGMDLSFQQQLMVVLTSIIASVGAAGIPEAGLVTMTMVFTAVGLPVQYIPVLLTVDWFLDRCRTAINVMGDMNVSCLLDGKQRG</sequence>
<proteinExistence type="predicted"/>
<reference evidence="8" key="1">
    <citation type="submission" date="2015-10" db="EMBL/GenBank/DDBJ databases">
        <authorList>
            <person name="Luecker S."/>
            <person name="Luecker S."/>
        </authorList>
    </citation>
    <scope>NUCLEOTIDE SEQUENCE [LARGE SCALE GENOMIC DNA]</scope>
</reference>
<accession>A0A0S4LPX3</accession>
<organism evidence="7 8">
    <name type="scientific">Candidatus Nitrospira nitrificans</name>
    <dbReference type="NCBI Taxonomy" id="1742973"/>
    <lineage>
        <taxon>Bacteria</taxon>
        <taxon>Pseudomonadati</taxon>
        <taxon>Nitrospirota</taxon>
        <taxon>Nitrospiria</taxon>
        <taxon>Nitrospirales</taxon>
        <taxon>Nitrospiraceae</taxon>
        <taxon>Nitrospira</taxon>
    </lineage>
</organism>
<comment type="subcellular location">
    <subcellularLocation>
        <location evidence="1">Membrane</location>
        <topology evidence="1">Multi-pass membrane protein</topology>
    </subcellularLocation>
</comment>
<dbReference type="SUPFAM" id="SSF118215">
    <property type="entry name" value="Proton glutamate symport protein"/>
    <property type="match status" value="1"/>
</dbReference>
<dbReference type="Pfam" id="PF00375">
    <property type="entry name" value="SDF"/>
    <property type="match status" value="1"/>
</dbReference>
<dbReference type="GO" id="GO:0015293">
    <property type="term" value="F:symporter activity"/>
    <property type="evidence" value="ECO:0007669"/>
    <property type="project" value="InterPro"/>
</dbReference>
<evidence type="ECO:0000256" key="1">
    <source>
        <dbReference type="ARBA" id="ARBA00004141"/>
    </source>
</evidence>
<feature type="transmembrane region" description="Helical" evidence="6">
    <location>
        <begin position="31"/>
        <end position="52"/>
    </location>
</feature>
<dbReference type="GO" id="GO:0016020">
    <property type="term" value="C:membrane"/>
    <property type="evidence" value="ECO:0007669"/>
    <property type="project" value="UniProtKB-SubCell"/>
</dbReference>
<feature type="transmembrane region" description="Helical" evidence="6">
    <location>
        <begin position="340"/>
        <end position="357"/>
    </location>
</feature>
<gene>
    <name evidence="7" type="primary">dctA</name>
    <name evidence="7" type="ORF">COMA2_50158</name>
</gene>
<evidence type="ECO:0000313" key="7">
    <source>
        <dbReference type="EMBL" id="CUS38600.1"/>
    </source>
</evidence>
<evidence type="ECO:0000313" key="8">
    <source>
        <dbReference type="Proteomes" id="UP000198736"/>
    </source>
</evidence>
<dbReference type="PRINTS" id="PR00173">
    <property type="entry name" value="EDTRNSPORT"/>
</dbReference>
<keyword evidence="5 6" id="KW-0472">Membrane</keyword>
<dbReference type="Gene3D" id="1.10.3860.10">
    <property type="entry name" value="Sodium:dicarboxylate symporter"/>
    <property type="match status" value="1"/>
</dbReference>
<dbReference type="PANTHER" id="PTHR11958">
    <property type="entry name" value="SODIUM/DICARBOXYLATE SYMPORTER-RELATED"/>
    <property type="match status" value="1"/>
</dbReference>
<feature type="transmembrane region" description="Helical" evidence="6">
    <location>
        <begin position="157"/>
        <end position="174"/>
    </location>
</feature>
<feature type="transmembrane region" description="Helical" evidence="6">
    <location>
        <begin position="363"/>
        <end position="389"/>
    </location>
</feature>
<feature type="transmembrane region" description="Helical" evidence="6">
    <location>
        <begin position="58"/>
        <end position="80"/>
    </location>
</feature>
<dbReference type="STRING" id="1742973.COMA2_50158"/>
<dbReference type="InterPro" id="IPR050746">
    <property type="entry name" value="DAACS"/>
</dbReference>